<feature type="compositionally biased region" description="Basic and acidic residues" evidence="1">
    <location>
        <begin position="45"/>
        <end position="66"/>
    </location>
</feature>
<feature type="compositionally biased region" description="Pro residues" evidence="1">
    <location>
        <begin position="205"/>
        <end position="214"/>
    </location>
</feature>
<gene>
    <name evidence="3" type="ORF">TPAR_03676</name>
</gene>
<keyword evidence="2" id="KW-0472">Membrane</keyword>
<feature type="non-terminal residue" evidence="3">
    <location>
        <position position="214"/>
    </location>
</feature>
<evidence type="ECO:0000256" key="2">
    <source>
        <dbReference type="SAM" id="Phobius"/>
    </source>
</evidence>
<accession>A0A2S4L0Y9</accession>
<keyword evidence="2" id="KW-1133">Transmembrane helix</keyword>
<organism evidence="3 4">
    <name type="scientific">Tolypocladium paradoxum</name>
    <dbReference type="NCBI Taxonomy" id="94208"/>
    <lineage>
        <taxon>Eukaryota</taxon>
        <taxon>Fungi</taxon>
        <taxon>Dikarya</taxon>
        <taxon>Ascomycota</taxon>
        <taxon>Pezizomycotina</taxon>
        <taxon>Sordariomycetes</taxon>
        <taxon>Hypocreomycetidae</taxon>
        <taxon>Hypocreales</taxon>
        <taxon>Ophiocordycipitaceae</taxon>
        <taxon>Tolypocladium</taxon>
    </lineage>
</organism>
<evidence type="ECO:0000313" key="3">
    <source>
        <dbReference type="EMBL" id="POR36110.1"/>
    </source>
</evidence>
<evidence type="ECO:0000256" key="1">
    <source>
        <dbReference type="SAM" id="MobiDB-lite"/>
    </source>
</evidence>
<dbReference type="AlphaFoldDB" id="A0A2S4L0Y9"/>
<sequence>MGLLGISLIVASVVYFIVRLPAWLSPMLFRWIGLGGVAVANAPGSEKRREEEDTDRDTAPRIRDEFASNGSATTPSDAPKSPPSLEKRLRDRAAMPPPPLPLPTIQPPTIQPPTIDEPESPTTPKAAATRPPQPIPSFTLSDEPPAQPSAPKPSAAMMPPPPPLSRLPPAGRIPSLPQFPAASSAQRARGPVPNRGTPSRSPGGLAPPPTHSSR</sequence>
<feature type="transmembrane region" description="Helical" evidence="2">
    <location>
        <begin position="6"/>
        <end position="24"/>
    </location>
</feature>
<name>A0A2S4L0Y9_9HYPO</name>
<reference evidence="3 4" key="1">
    <citation type="submission" date="2018-01" db="EMBL/GenBank/DDBJ databases">
        <title>Harnessing the power of phylogenomics to disentangle the directionality and signatures of interkingdom host jumping in the parasitic fungal genus Tolypocladium.</title>
        <authorList>
            <person name="Quandt C.A."/>
            <person name="Patterson W."/>
            <person name="Spatafora J.W."/>
        </authorList>
    </citation>
    <scope>NUCLEOTIDE SEQUENCE [LARGE SCALE GENOMIC DNA]</scope>
    <source>
        <strain evidence="3 4">NRBC 100945</strain>
    </source>
</reference>
<dbReference type="EMBL" id="PKSG01000360">
    <property type="protein sequence ID" value="POR36110.1"/>
    <property type="molecule type" value="Genomic_DNA"/>
</dbReference>
<protein>
    <submittedName>
        <fullName evidence="3">Cytochrome b5 reductase 4</fullName>
    </submittedName>
</protein>
<dbReference type="OrthoDB" id="432299at2759"/>
<dbReference type="PRINTS" id="PR01217">
    <property type="entry name" value="PRICHEXTENSN"/>
</dbReference>
<comment type="caution">
    <text evidence="3">The sequence shown here is derived from an EMBL/GenBank/DDBJ whole genome shotgun (WGS) entry which is preliminary data.</text>
</comment>
<dbReference type="Proteomes" id="UP000237481">
    <property type="component" value="Unassembled WGS sequence"/>
</dbReference>
<proteinExistence type="predicted"/>
<keyword evidence="4" id="KW-1185">Reference proteome</keyword>
<feature type="compositionally biased region" description="Pro residues" evidence="1">
    <location>
        <begin position="95"/>
        <end position="111"/>
    </location>
</feature>
<keyword evidence="2" id="KW-0812">Transmembrane</keyword>
<evidence type="ECO:0000313" key="4">
    <source>
        <dbReference type="Proteomes" id="UP000237481"/>
    </source>
</evidence>
<feature type="region of interest" description="Disordered" evidence="1">
    <location>
        <begin position="42"/>
        <end position="214"/>
    </location>
</feature>